<evidence type="ECO:0000256" key="1">
    <source>
        <dbReference type="ARBA" id="ARBA00022658"/>
    </source>
</evidence>
<dbReference type="InterPro" id="IPR051553">
    <property type="entry name" value="Ran_GTPase-activating"/>
</dbReference>
<dbReference type="AlphaFoldDB" id="A0A6J6WX81"/>
<organism evidence="5">
    <name type="scientific">freshwater metagenome</name>
    <dbReference type="NCBI Taxonomy" id="449393"/>
    <lineage>
        <taxon>unclassified sequences</taxon>
        <taxon>metagenomes</taxon>
        <taxon>ecological metagenomes</taxon>
    </lineage>
</organism>
<evidence type="ECO:0000313" key="5">
    <source>
        <dbReference type="EMBL" id="CAB4788385.1"/>
    </source>
</evidence>
<dbReference type="PRINTS" id="PR00633">
    <property type="entry name" value="RCCNDNSATION"/>
</dbReference>
<dbReference type="GO" id="GO:0005737">
    <property type="term" value="C:cytoplasm"/>
    <property type="evidence" value="ECO:0007669"/>
    <property type="project" value="TreeGrafter"/>
</dbReference>
<sequence length="453" mass="47116">MSEHSVFSSDSSQAVNSPLSKSRRLLIVGAVIVVVVALVAVVKTSGGVGGSRSGTIASNLGENSRLAAGGDHVCTIRSDSTVWCWGGNTRGELGVENTYLISLDVDSLLTVPTPVQVSPSQLSDVRSLAAGLDHTCALLNDGRVKCWGHNAYGQTNPSTAGNFSQGPSFVTVPWYNNPQVPLENVKAIAAGYNHTCALLNDGRVKCWGNNNKGQLGQGTLSLPTQVLLVSSTETYSLENVTAISAGGDHTCALLSDTSVKCWGDGEFGALGNGELEDSSLPVSVQKSLTDESNLVDVASLAVGPVHACILNTSGKASCWGSNVWGQLGNNPLAGTTAFSLKKAPVEVDSDDEFSNIATSTFTTCAILKSTKAVQCWGKNNYGQVGDGTSINRQQPVNVSGDGNYNVELALGIDLFSCSLASTEAIRCWGHNNKGQLGDGTKSGRNAAGFVIFP</sequence>
<keyword evidence="3" id="KW-1133">Transmembrane helix</keyword>
<dbReference type="PROSITE" id="PS50012">
    <property type="entry name" value="RCC1_3"/>
    <property type="match status" value="4"/>
</dbReference>
<keyword evidence="2" id="KW-0677">Repeat</keyword>
<dbReference type="PANTHER" id="PTHR45982:SF1">
    <property type="entry name" value="REGULATOR OF CHROMOSOME CONDENSATION"/>
    <property type="match status" value="1"/>
</dbReference>
<dbReference type="GO" id="GO:0005085">
    <property type="term" value="F:guanyl-nucleotide exchange factor activity"/>
    <property type="evidence" value="ECO:0007669"/>
    <property type="project" value="TreeGrafter"/>
</dbReference>
<dbReference type="InterPro" id="IPR000408">
    <property type="entry name" value="Reg_chr_condens"/>
</dbReference>
<accession>A0A6J6WX81</accession>
<feature type="transmembrane region" description="Helical" evidence="3">
    <location>
        <begin position="25"/>
        <end position="42"/>
    </location>
</feature>
<name>A0A6J6WX81_9ZZZZ</name>
<protein>
    <submittedName>
        <fullName evidence="5">Unannotated protein</fullName>
    </submittedName>
</protein>
<dbReference type="InterPro" id="IPR058923">
    <property type="entry name" value="RCC1-like_dom"/>
</dbReference>
<dbReference type="Gene3D" id="2.130.10.30">
    <property type="entry name" value="Regulator of chromosome condensation 1/beta-lactamase-inhibitor protein II"/>
    <property type="match status" value="2"/>
</dbReference>
<keyword evidence="3" id="KW-0472">Membrane</keyword>
<evidence type="ECO:0000259" key="4">
    <source>
        <dbReference type="Pfam" id="PF25390"/>
    </source>
</evidence>
<dbReference type="PANTHER" id="PTHR45982">
    <property type="entry name" value="REGULATOR OF CHROMOSOME CONDENSATION"/>
    <property type="match status" value="1"/>
</dbReference>
<gene>
    <name evidence="5" type="ORF">UFOPK2996_00236</name>
</gene>
<evidence type="ECO:0000256" key="2">
    <source>
        <dbReference type="ARBA" id="ARBA00022737"/>
    </source>
</evidence>
<dbReference type="EMBL" id="CAFAAH010000014">
    <property type="protein sequence ID" value="CAB4788385.1"/>
    <property type="molecule type" value="Genomic_DNA"/>
</dbReference>
<feature type="domain" description="RCC1-like" evidence="4">
    <location>
        <begin position="178"/>
        <end position="442"/>
    </location>
</feature>
<proteinExistence type="predicted"/>
<dbReference type="SUPFAM" id="SSF50985">
    <property type="entry name" value="RCC1/BLIP-II"/>
    <property type="match status" value="1"/>
</dbReference>
<reference evidence="5" key="1">
    <citation type="submission" date="2020-05" db="EMBL/GenBank/DDBJ databases">
        <authorList>
            <person name="Chiriac C."/>
            <person name="Salcher M."/>
            <person name="Ghai R."/>
            <person name="Kavagutti S V."/>
        </authorList>
    </citation>
    <scope>NUCLEOTIDE SEQUENCE</scope>
</reference>
<evidence type="ECO:0000256" key="3">
    <source>
        <dbReference type="SAM" id="Phobius"/>
    </source>
</evidence>
<dbReference type="Pfam" id="PF13540">
    <property type="entry name" value="RCC1_2"/>
    <property type="match status" value="2"/>
</dbReference>
<dbReference type="Pfam" id="PF25390">
    <property type="entry name" value="WD40_RLD"/>
    <property type="match status" value="1"/>
</dbReference>
<dbReference type="InterPro" id="IPR009091">
    <property type="entry name" value="RCC1/BLIP-II"/>
</dbReference>
<keyword evidence="3" id="KW-0812">Transmembrane</keyword>
<keyword evidence="1" id="KW-0344">Guanine-nucleotide releasing factor</keyword>